<proteinExistence type="predicted"/>
<dbReference type="EMBL" id="CP051685">
    <property type="protein sequence ID" value="QJE00897.1"/>
    <property type="molecule type" value="Genomic_DNA"/>
</dbReference>
<dbReference type="AlphaFoldDB" id="A0A7Z2ZUB8"/>
<evidence type="ECO:0000313" key="3">
    <source>
        <dbReference type="Proteomes" id="UP000502415"/>
    </source>
</evidence>
<dbReference type="SUPFAM" id="SSF53756">
    <property type="entry name" value="UDP-Glycosyltransferase/glycogen phosphorylase"/>
    <property type="match status" value="1"/>
</dbReference>
<evidence type="ECO:0000259" key="1">
    <source>
        <dbReference type="Pfam" id="PF00534"/>
    </source>
</evidence>
<keyword evidence="2" id="KW-0808">Transferase</keyword>
<name>A0A7Z2ZUB8_9BURK</name>
<protein>
    <submittedName>
        <fullName evidence="2">Glycosyltransferase family 4 protein</fullName>
    </submittedName>
</protein>
<organism evidence="2 3">
    <name type="scientific">Massilia forsythiae</name>
    <dbReference type="NCBI Taxonomy" id="2728020"/>
    <lineage>
        <taxon>Bacteria</taxon>
        <taxon>Pseudomonadati</taxon>
        <taxon>Pseudomonadota</taxon>
        <taxon>Betaproteobacteria</taxon>
        <taxon>Burkholderiales</taxon>
        <taxon>Oxalobacteraceae</taxon>
        <taxon>Telluria group</taxon>
        <taxon>Massilia</taxon>
    </lineage>
</organism>
<dbReference type="PANTHER" id="PTHR12526:SF630">
    <property type="entry name" value="GLYCOSYLTRANSFERASE"/>
    <property type="match status" value="1"/>
</dbReference>
<dbReference type="GO" id="GO:0016757">
    <property type="term" value="F:glycosyltransferase activity"/>
    <property type="evidence" value="ECO:0007669"/>
    <property type="project" value="InterPro"/>
</dbReference>
<accession>A0A7Z2ZUB8</accession>
<keyword evidence="3" id="KW-1185">Reference proteome</keyword>
<dbReference type="CDD" id="cd03801">
    <property type="entry name" value="GT4_PimA-like"/>
    <property type="match status" value="1"/>
</dbReference>
<dbReference type="Gene3D" id="3.40.50.2000">
    <property type="entry name" value="Glycogen Phosphorylase B"/>
    <property type="match status" value="2"/>
</dbReference>
<sequence length="399" mass="45484">MHLLIVNLHLDIGGVETLLVRLIPQLAQRGVSVTLMLLQRKVNQEFLESLQPYCQIKFIRDAFPFTRKHLRDFFGSQPDVAYFTINQAFVFGSWLLKRAGYKTKTVLGAYQTEIFCAPAKPWQYHRKIVQNAIRKNIPAQSVIFGNTAGRDYHASRLMTNLDDSPIVRLFVDVEKYKFIRRGPLLRRKIVSIGRISPYKTYNFTVLDIIKNLTEIGHHLEWDIYGDGENFGELQETIIEKNLEKYVHLHGTMSYSRFQEVLDDAFLFIGSGTSLIEASACGVPSLTTIEYSNEALSYGFISEIEGFNLIEPSLDKRIFSIEEKILEILNASVSEYEQLQDQCYLKAISYSGSSVVDEYIAVFEASKINGVVTRITDSQILGYVMSAAIGYMSRKIGIRH</sequence>
<dbReference type="RefSeq" id="WP_170202927.1">
    <property type="nucleotide sequence ID" value="NZ_CP051685.1"/>
</dbReference>
<dbReference type="Proteomes" id="UP000502415">
    <property type="component" value="Chromosome"/>
</dbReference>
<gene>
    <name evidence="2" type="ORF">HH212_13415</name>
</gene>
<feature type="domain" description="Glycosyl transferase family 1" evidence="1">
    <location>
        <begin position="185"/>
        <end position="287"/>
    </location>
</feature>
<reference evidence="2 3" key="1">
    <citation type="submission" date="2020-04" db="EMBL/GenBank/DDBJ databases">
        <title>Genome sequencing of novel species.</title>
        <authorList>
            <person name="Heo J."/>
            <person name="Kim S.-J."/>
            <person name="Kim J.-S."/>
            <person name="Hong S.-B."/>
            <person name="Kwon S.-W."/>
        </authorList>
    </citation>
    <scope>NUCLEOTIDE SEQUENCE [LARGE SCALE GENOMIC DNA]</scope>
    <source>
        <strain evidence="2 3">GN2-R2</strain>
    </source>
</reference>
<evidence type="ECO:0000313" key="2">
    <source>
        <dbReference type="EMBL" id="QJE00897.1"/>
    </source>
</evidence>
<dbReference type="PANTHER" id="PTHR12526">
    <property type="entry name" value="GLYCOSYLTRANSFERASE"/>
    <property type="match status" value="1"/>
</dbReference>
<dbReference type="Pfam" id="PF00534">
    <property type="entry name" value="Glycos_transf_1"/>
    <property type="match status" value="1"/>
</dbReference>
<dbReference type="InterPro" id="IPR001296">
    <property type="entry name" value="Glyco_trans_1"/>
</dbReference>
<dbReference type="KEGG" id="mfy:HH212_13415"/>